<reference evidence="1 2" key="1">
    <citation type="journal article" date="2018" name="Front. Plant Sci.">
        <title>Red Clover (Trifolium pratense) and Zigzag Clover (T. medium) - A Picture of Genomic Similarities and Differences.</title>
        <authorList>
            <person name="Dluhosova J."/>
            <person name="Istvanek J."/>
            <person name="Nedelnik J."/>
            <person name="Repkova J."/>
        </authorList>
    </citation>
    <scope>NUCLEOTIDE SEQUENCE [LARGE SCALE GENOMIC DNA]</scope>
    <source>
        <strain evidence="2">cv. 10/8</strain>
        <tissue evidence="1">Leaf</tissue>
    </source>
</reference>
<keyword evidence="2" id="KW-1185">Reference proteome</keyword>
<evidence type="ECO:0000313" key="2">
    <source>
        <dbReference type="Proteomes" id="UP000265520"/>
    </source>
</evidence>
<proteinExistence type="predicted"/>
<dbReference type="Proteomes" id="UP000265520">
    <property type="component" value="Unassembled WGS sequence"/>
</dbReference>
<feature type="non-terminal residue" evidence="1">
    <location>
        <position position="1"/>
    </location>
</feature>
<comment type="caution">
    <text evidence="1">The sequence shown here is derived from an EMBL/GenBank/DDBJ whole genome shotgun (WGS) entry which is preliminary data.</text>
</comment>
<dbReference type="AlphaFoldDB" id="A0A392VT72"/>
<name>A0A392VT72_9FABA</name>
<evidence type="ECO:0000313" key="1">
    <source>
        <dbReference type="EMBL" id="MCI89620.1"/>
    </source>
</evidence>
<protein>
    <submittedName>
        <fullName evidence="1">Uncharacterized protein</fullName>
    </submittedName>
</protein>
<organism evidence="1 2">
    <name type="scientific">Trifolium medium</name>
    <dbReference type="NCBI Taxonomy" id="97028"/>
    <lineage>
        <taxon>Eukaryota</taxon>
        <taxon>Viridiplantae</taxon>
        <taxon>Streptophyta</taxon>
        <taxon>Embryophyta</taxon>
        <taxon>Tracheophyta</taxon>
        <taxon>Spermatophyta</taxon>
        <taxon>Magnoliopsida</taxon>
        <taxon>eudicotyledons</taxon>
        <taxon>Gunneridae</taxon>
        <taxon>Pentapetalae</taxon>
        <taxon>rosids</taxon>
        <taxon>fabids</taxon>
        <taxon>Fabales</taxon>
        <taxon>Fabaceae</taxon>
        <taxon>Papilionoideae</taxon>
        <taxon>50 kb inversion clade</taxon>
        <taxon>NPAAA clade</taxon>
        <taxon>Hologalegina</taxon>
        <taxon>IRL clade</taxon>
        <taxon>Trifolieae</taxon>
        <taxon>Trifolium</taxon>
    </lineage>
</organism>
<accession>A0A392VT72</accession>
<sequence>VRLREEWKKQQKAANFLLPGVQGASCWAQDAGGSCSFAVCCLFPAQRASRAAHCAGISGKYSF</sequence>
<dbReference type="EMBL" id="LXQA011224036">
    <property type="protein sequence ID" value="MCI89620.1"/>
    <property type="molecule type" value="Genomic_DNA"/>
</dbReference>